<evidence type="ECO:0000313" key="3">
    <source>
        <dbReference type="Proteomes" id="UP000001292"/>
    </source>
</evidence>
<feature type="region of interest" description="Disordered" evidence="1">
    <location>
        <begin position="539"/>
        <end position="689"/>
    </location>
</feature>
<gene>
    <name evidence="2" type="primary">Dsec\GM19428</name>
    <name evidence="2" type="ORF">Dsec_GM19428</name>
</gene>
<feature type="compositionally biased region" description="Basic and acidic residues" evidence="1">
    <location>
        <begin position="333"/>
        <end position="344"/>
    </location>
</feature>
<reference evidence="2 3" key="1">
    <citation type="journal article" date="2007" name="Nature">
        <title>Evolution of genes and genomes on the Drosophila phylogeny.</title>
        <authorList>
            <consortium name="Drosophila 12 Genomes Consortium"/>
            <person name="Clark A.G."/>
            <person name="Eisen M.B."/>
            <person name="Smith D.R."/>
            <person name="Bergman C.M."/>
            <person name="Oliver B."/>
            <person name="Markow T.A."/>
            <person name="Kaufman T.C."/>
            <person name="Kellis M."/>
            <person name="Gelbart W."/>
            <person name="Iyer V.N."/>
            <person name="Pollard D.A."/>
            <person name="Sackton T.B."/>
            <person name="Larracuente A.M."/>
            <person name="Singh N.D."/>
            <person name="Abad J.P."/>
            <person name="Abt D.N."/>
            <person name="Adryan B."/>
            <person name="Aguade M."/>
            <person name="Akashi H."/>
            <person name="Anderson W.W."/>
            <person name="Aquadro C.F."/>
            <person name="Ardell D.H."/>
            <person name="Arguello R."/>
            <person name="Artieri C.G."/>
            <person name="Barbash D.A."/>
            <person name="Barker D."/>
            <person name="Barsanti P."/>
            <person name="Batterham P."/>
            <person name="Batzoglou S."/>
            <person name="Begun D."/>
            <person name="Bhutkar A."/>
            <person name="Blanco E."/>
            <person name="Bosak S.A."/>
            <person name="Bradley R.K."/>
            <person name="Brand A.D."/>
            <person name="Brent M.R."/>
            <person name="Brooks A.N."/>
            <person name="Brown R.H."/>
            <person name="Butlin R.K."/>
            <person name="Caggese C."/>
            <person name="Calvi B.R."/>
            <person name="Bernardo de Carvalho A."/>
            <person name="Caspi A."/>
            <person name="Castrezana S."/>
            <person name="Celniker S.E."/>
            <person name="Chang J.L."/>
            <person name="Chapple C."/>
            <person name="Chatterji S."/>
            <person name="Chinwalla A."/>
            <person name="Civetta A."/>
            <person name="Clifton S.W."/>
            <person name="Comeron J.M."/>
            <person name="Costello J.C."/>
            <person name="Coyne J.A."/>
            <person name="Daub J."/>
            <person name="David R.G."/>
            <person name="Delcher A.L."/>
            <person name="Delehaunty K."/>
            <person name="Do C.B."/>
            <person name="Ebling H."/>
            <person name="Edwards K."/>
            <person name="Eickbush T."/>
            <person name="Evans J.D."/>
            <person name="Filipski A."/>
            <person name="Findeiss S."/>
            <person name="Freyhult E."/>
            <person name="Fulton L."/>
            <person name="Fulton R."/>
            <person name="Garcia A.C."/>
            <person name="Gardiner A."/>
            <person name="Garfield D.A."/>
            <person name="Garvin B.E."/>
            <person name="Gibson G."/>
            <person name="Gilbert D."/>
            <person name="Gnerre S."/>
            <person name="Godfrey J."/>
            <person name="Good R."/>
            <person name="Gotea V."/>
            <person name="Gravely B."/>
            <person name="Greenberg A.J."/>
            <person name="Griffiths-Jones S."/>
            <person name="Gross S."/>
            <person name="Guigo R."/>
            <person name="Gustafson E.A."/>
            <person name="Haerty W."/>
            <person name="Hahn M.W."/>
            <person name="Halligan D.L."/>
            <person name="Halpern A.L."/>
            <person name="Halter G.M."/>
            <person name="Han M.V."/>
            <person name="Heger A."/>
            <person name="Hillier L."/>
            <person name="Hinrichs A.S."/>
            <person name="Holmes I."/>
            <person name="Hoskins R.A."/>
            <person name="Hubisz M.J."/>
            <person name="Hultmark D."/>
            <person name="Huntley M.A."/>
            <person name="Jaffe D.B."/>
            <person name="Jagadeeshan S."/>
            <person name="Jeck W.R."/>
            <person name="Johnson J."/>
            <person name="Jones C.D."/>
            <person name="Jordan W.C."/>
            <person name="Karpen G.H."/>
            <person name="Kataoka E."/>
            <person name="Keightley P.D."/>
            <person name="Kheradpour P."/>
            <person name="Kirkness E.F."/>
            <person name="Koerich L.B."/>
            <person name="Kristiansen K."/>
            <person name="Kudrna D."/>
            <person name="Kulathinal R.J."/>
            <person name="Kumar S."/>
            <person name="Kwok R."/>
            <person name="Lander E."/>
            <person name="Langley C.H."/>
            <person name="Lapoint R."/>
            <person name="Lazzaro B.P."/>
            <person name="Lee S.J."/>
            <person name="Levesque L."/>
            <person name="Li R."/>
            <person name="Lin C.F."/>
            <person name="Lin M.F."/>
            <person name="Lindblad-Toh K."/>
            <person name="Llopart A."/>
            <person name="Long M."/>
            <person name="Low L."/>
            <person name="Lozovsky E."/>
            <person name="Lu J."/>
            <person name="Luo M."/>
            <person name="Machado C.A."/>
            <person name="Makalowski W."/>
            <person name="Marzo M."/>
            <person name="Matsuda M."/>
            <person name="Matzkin L."/>
            <person name="McAllister B."/>
            <person name="McBride C.S."/>
            <person name="McKernan B."/>
            <person name="McKernan K."/>
            <person name="Mendez-Lago M."/>
            <person name="Minx P."/>
            <person name="Mollenhauer M.U."/>
            <person name="Montooth K."/>
            <person name="Mount S.M."/>
            <person name="Mu X."/>
            <person name="Myers E."/>
            <person name="Negre B."/>
            <person name="Newfeld S."/>
            <person name="Nielsen R."/>
            <person name="Noor M.A."/>
            <person name="O'Grady P."/>
            <person name="Pachter L."/>
            <person name="Papaceit M."/>
            <person name="Parisi M.J."/>
            <person name="Parisi M."/>
            <person name="Parts L."/>
            <person name="Pedersen J.S."/>
            <person name="Pesole G."/>
            <person name="Phillippy A.M."/>
            <person name="Ponting C.P."/>
            <person name="Pop M."/>
            <person name="Porcelli D."/>
            <person name="Powell J.R."/>
            <person name="Prohaska S."/>
            <person name="Pruitt K."/>
            <person name="Puig M."/>
            <person name="Quesneville H."/>
            <person name="Ram K.R."/>
            <person name="Rand D."/>
            <person name="Rasmussen M.D."/>
            <person name="Reed L.K."/>
            <person name="Reenan R."/>
            <person name="Reily A."/>
            <person name="Remington K.A."/>
            <person name="Rieger T.T."/>
            <person name="Ritchie M.G."/>
            <person name="Robin C."/>
            <person name="Rogers Y.H."/>
            <person name="Rohde C."/>
            <person name="Rozas J."/>
            <person name="Rubenfield M.J."/>
            <person name="Ruiz A."/>
            <person name="Russo S."/>
            <person name="Salzberg S.L."/>
            <person name="Sanchez-Gracia A."/>
            <person name="Saranga D.J."/>
            <person name="Sato H."/>
            <person name="Schaeffer S.W."/>
            <person name="Schatz M.C."/>
            <person name="Schlenke T."/>
            <person name="Schwartz R."/>
            <person name="Segarra C."/>
            <person name="Singh R.S."/>
            <person name="Sirot L."/>
            <person name="Sirota M."/>
            <person name="Sisneros N.B."/>
            <person name="Smith C.D."/>
            <person name="Smith T.F."/>
            <person name="Spieth J."/>
            <person name="Stage D.E."/>
            <person name="Stark A."/>
            <person name="Stephan W."/>
            <person name="Strausberg R.L."/>
            <person name="Strempel S."/>
            <person name="Sturgill D."/>
            <person name="Sutton G."/>
            <person name="Sutton G.G."/>
            <person name="Tao W."/>
            <person name="Teichmann S."/>
            <person name="Tobari Y.N."/>
            <person name="Tomimura Y."/>
            <person name="Tsolas J.M."/>
            <person name="Valente V.L."/>
            <person name="Venter E."/>
            <person name="Venter J.C."/>
            <person name="Vicario S."/>
            <person name="Vieira F.G."/>
            <person name="Vilella A.J."/>
            <person name="Villasante A."/>
            <person name="Walenz B."/>
            <person name="Wang J."/>
            <person name="Wasserman M."/>
            <person name="Watts T."/>
            <person name="Wilson D."/>
            <person name="Wilson R.K."/>
            <person name="Wing R.A."/>
            <person name="Wolfner M.F."/>
            <person name="Wong A."/>
            <person name="Wong G.K."/>
            <person name="Wu C.I."/>
            <person name="Wu G."/>
            <person name="Yamamoto D."/>
            <person name="Yang H.P."/>
            <person name="Yang S.P."/>
            <person name="Yorke J.A."/>
            <person name="Yoshida K."/>
            <person name="Zdobnov E."/>
            <person name="Zhang P."/>
            <person name="Zhang Y."/>
            <person name="Zimin A.V."/>
            <person name="Baldwin J."/>
            <person name="Abdouelleil A."/>
            <person name="Abdulkadir J."/>
            <person name="Abebe A."/>
            <person name="Abera B."/>
            <person name="Abreu J."/>
            <person name="Acer S.C."/>
            <person name="Aftuck L."/>
            <person name="Alexander A."/>
            <person name="An P."/>
            <person name="Anderson E."/>
            <person name="Anderson S."/>
            <person name="Arachi H."/>
            <person name="Azer M."/>
            <person name="Bachantsang P."/>
            <person name="Barry A."/>
            <person name="Bayul T."/>
            <person name="Berlin A."/>
            <person name="Bessette D."/>
            <person name="Bloom T."/>
            <person name="Blye J."/>
            <person name="Boguslavskiy L."/>
            <person name="Bonnet C."/>
            <person name="Boukhgalter B."/>
            <person name="Bourzgui I."/>
            <person name="Brown A."/>
            <person name="Cahill P."/>
            <person name="Channer S."/>
            <person name="Cheshatsang Y."/>
            <person name="Chuda L."/>
            <person name="Citroen M."/>
            <person name="Collymore A."/>
            <person name="Cooke P."/>
            <person name="Costello M."/>
            <person name="D'Aco K."/>
            <person name="Daza R."/>
            <person name="De Haan G."/>
            <person name="DeGray S."/>
            <person name="DeMaso C."/>
            <person name="Dhargay N."/>
            <person name="Dooley K."/>
            <person name="Dooley E."/>
            <person name="Doricent M."/>
            <person name="Dorje P."/>
            <person name="Dorjee K."/>
            <person name="Dupes A."/>
            <person name="Elong R."/>
            <person name="Falk J."/>
            <person name="Farina A."/>
            <person name="Faro S."/>
            <person name="Ferguson D."/>
            <person name="Fisher S."/>
            <person name="Foley C.D."/>
            <person name="Franke A."/>
            <person name="Friedrich D."/>
            <person name="Gadbois L."/>
            <person name="Gearin G."/>
            <person name="Gearin C.R."/>
            <person name="Giannoukos G."/>
            <person name="Goode T."/>
            <person name="Graham J."/>
            <person name="Grandbois E."/>
            <person name="Grewal S."/>
            <person name="Gyaltsen K."/>
            <person name="Hafez N."/>
            <person name="Hagos B."/>
            <person name="Hall J."/>
            <person name="Henson C."/>
            <person name="Hollinger A."/>
            <person name="Honan T."/>
            <person name="Huard M.D."/>
            <person name="Hughes L."/>
            <person name="Hurhula B."/>
            <person name="Husby M.E."/>
            <person name="Kamat A."/>
            <person name="Kanga B."/>
            <person name="Kashin S."/>
            <person name="Khazanovich D."/>
            <person name="Kisner P."/>
            <person name="Lance K."/>
            <person name="Lara M."/>
            <person name="Lee W."/>
            <person name="Lennon N."/>
            <person name="Letendre F."/>
            <person name="LeVine R."/>
            <person name="Lipovsky A."/>
            <person name="Liu X."/>
            <person name="Liu J."/>
            <person name="Liu S."/>
            <person name="Lokyitsang T."/>
            <person name="Lokyitsang Y."/>
            <person name="Lubonja R."/>
            <person name="Lui A."/>
            <person name="MacDonald P."/>
            <person name="Magnisalis V."/>
            <person name="Maru K."/>
            <person name="Matthews C."/>
            <person name="McCusker W."/>
            <person name="McDonough S."/>
            <person name="Mehta T."/>
            <person name="Meldrim J."/>
            <person name="Meneus L."/>
            <person name="Mihai O."/>
            <person name="Mihalev A."/>
            <person name="Mihova T."/>
            <person name="Mittelman R."/>
            <person name="Mlenga V."/>
            <person name="Montmayeur A."/>
            <person name="Mulrain L."/>
            <person name="Navidi A."/>
            <person name="Naylor J."/>
            <person name="Negash T."/>
            <person name="Nguyen T."/>
            <person name="Nguyen N."/>
            <person name="Nicol R."/>
            <person name="Norbu C."/>
            <person name="Norbu N."/>
            <person name="Novod N."/>
            <person name="O'Neill B."/>
            <person name="Osman S."/>
            <person name="Markiewicz E."/>
            <person name="Oyono O.L."/>
            <person name="Patti C."/>
            <person name="Phunkhang P."/>
            <person name="Pierre F."/>
            <person name="Priest M."/>
            <person name="Raghuraman S."/>
            <person name="Rege F."/>
            <person name="Reyes R."/>
            <person name="Rise C."/>
            <person name="Rogov P."/>
            <person name="Ross K."/>
            <person name="Ryan E."/>
            <person name="Settipalli S."/>
            <person name="Shea T."/>
            <person name="Sherpa N."/>
            <person name="Shi L."/>
            <person name="Shih D."/>
            <person name="Sparrow T."/>
            <person name="Spaulding J."/>
            <person name="Stalker J."/>
            <person name="Stange-Thomann N."/>
            <person name="Stavropoulos S."/>
            <person name="Stone C."/>
            <person name="Strader C."/>
            <person name="Tesfaye S."/>
            <person name="Thomson T."/>
            <person name="Thoulutsang Y."/>
            <person name="Thoulutsang D."/>
            <person name="Topham K."/>
            <person name="Topping I."/>
            <person name="Tsamla T."/>
            <person name="Vassiliev H."/>
            <person name="Vo A."/>
            <person name="Wangchuk T."/>
            <person name="Wangdi T."/>
            <person name="Weiand M."/>
            <person name="Wilkinson J."/>
            <person name="Wilson A."/>
            <person name="Yadav S."/>
            <person name="Young G."/>
            <person name="Yu Q."/>
            <person name="Zembek L."/>
            <person name="Zhong D."/>
            <person name="Zimmer A."/>
            <person name="Zwirko Z."/>
            <person name="Jaffe D.B."/>
            <person name="Alvarez P."/>
            <person name="Brockman W."/>
            <person name="Butler J."/>
            <person name="Chin C."/>
            <person name="Gnerre S."/>
            <person name="Grabherr M."/>
            <person name="Kleber M."/>
            <person name="Mauceli E."/>
            <person name="MacCallum I."/>
        </authorList>
    </citation>
    <scope>NUCLEOTIDE SEQUENCE [LARGE SCALE GENOMIC DNA]</scope>
    <source>
        <strain evidence="3">Rob3c / Tucson 14021-0248.25</strain>
    </source>
</reference>
<feature type="compositionally biased region" description="Basic and acidic residues" evidence="1">
    <location>
        <begin position="304"/>
        <end position="319"/>
    </location>
</feature>
<feature type="compositionally biased region" description="Polar residues" evidence="1">
    <location>
        <begin position="81"/>
        <end position="95"/>
    </location>
</feature>
<feature type="compositionally biased region" description="Basic and acidic residues" evidence="1">
    <location>
        <begin position="255"/>
        <end position="268"/>
    </location>
</feature>
<feature type="compositionally biased region" description="Basic and acidic residues" evidence="1">
    <location>
        <begin position="102"/>
        <end position="113"/>
    </location>
</feature>
<feature type="compositionally biased region" description="Basic and acidic residues" evidence="1">
    <location>
        <begin position="412"/>
        <end position="426"/>
    </location>
</feature>
<feature type="compositionally biased region" description="Polar residues" evidence="1">
    <location>
        <begin position="116"/>
        <end position="125"/>
    </location>
</feature>
<sequence length="784" mass="86432">MYEQINQVETLIGCNTSVPAVIINSSSPNGELLNASSERDIELLIPKVEDVSDAMPDFQCAQDGGEVEKVDIMSEDIAKDQQPQPGDPANSSSTGHGPESTVPHDDAVDKIEPDPFNSTNSSVVPSENEPQEVVSIKESADFTKSSEGGDATDNIQEKCNLPSERDQEQEDGTHIKPVSEDKSLTKAESTSAVDSDQEMLTVKDDAGCSQEKPSEKSIHSTSTDSKKKDRTDIIVSKQTISPEPTEMSGLISKPSKQEEKLTHEDASKPVKRVTRKGSTSADSATEVERPKRVTRKPSAEVLEIEDRGSDTKQEDDLSIKSRGRGRKPSSDVNEDKKEAITEKRGRVRTPSVEVSETTANVEQKEIAEHKSDEALKPILEEEPEPEVEKRIESNAEQAIIIDKPKKQLRKASSKESDTPLDNKEKINTNLEVANEPGSTHTDNSEQRDVPEPFVSTTKSEVEGDLEGKIEVQETNQKQTTKERPKRRGRKAYANETDDASEKIEKAEDHLKAINKDGKLAVVLPTTSNEIENTNTEIVADLELKPKRRVRKASAKETNTTSDKKEKTVDILAPVIEVETSLSSKKNSGHSESKGPAPVATLNVSKEEQDPDNVPNVSSENRAPKKSKKQEDVSKETGNTRAERPKRRLRKASEDIVEVNAANDAHNPETEEALASVQEDHLNLADQELPKKRARKSAEFMVANVEEHAKEEHVERPKRRDASLSQDMDHVSQDVLGKTNAGGVKTPADRETHRLDDEKQEPSLPVVEPAKMTRHICTQCFCGNC</sequence>
<protein>
    <submittedName>
        <fullName evidence="2">GM19428</fullName>
    </submittedName>
</protein>
<dbReference type="AlphaFoldDB" id="B4IBV2"/>
<feature type="compositionally biased region" description="Basic and acidic residues" evidence="1">
    <location>
        <begin position="459"/>
        <end position="471"/>
    </location>
</feature>
<feature type="compositionally biased region" description="Polar residues" evidence="1">
    <location>
        <begin position="427"/>
        <end position="441"/>
    </location>
</feature>
<keyword evidence="3" id="KW-1185">Reference proteome</keyword>
<feature type="region of interest" description="Disordered" evidence="1">
    <location>
        <begin position="75"/>
        <end position="503"/>
    </location>
</feature>
<feature type="compositionally biased region" description="Polar residues" evidence="1">
    <location>
        <begin position="352"/>
        <end position="361"/>
    </location>
</feature>
<dbReference type="HOGENOM" id="CLU_357636_0_0_1"/>
<feature type="compositionally biased region" description="Basic and acidic residues" evidence="1">
    <location>
        <begin position="163"/>
        <end position="185"/>
    </location>
</feature>
<feature type="compositionally biased region" description="Basic and acidic residues" evidence="1">
    <location>
        <begin position="201"/>
        <end position="232"/>
    </location>
</feature>
<organism evidence="3">
    <name type="scientific">Drosophila sechellia</name>
    <name type="common">Fruit fly</name>
    <dbReference type="NCBI Taxonomy" id="7238"/>
    <lineage>
        <taxon>Eukaryota</taxon>
        <taxon>Metazoa</taxon>
        <taxon>Ecdysozoa</taxon>
        <taxon>Arthropoda</taxon>
        <taxon>Hexapoda</taxon>
        <taxon>Insecta</taxon>
        <taxon>Pterygota</taxon>
        <taxon>Neoptera</taxon>
        <taxon>Endopterygota</taxon>
        <taxon>Diptera</taxon>
        <taxon>Brachycera</taxon>
        <taxon>Muscomorpha</taxon>
        <taxon>Ephydroidea</taxon>
        <taxon>Drosophilidae</taxon>
        <taxon>Drosophila</taxon>
        <taxon>Sophophora</taxon>
    </lineage>
</organism>
<dbReference type="Proteomes" id="UP000001292">
    <property type="component" value="Unassembled WGS sequence"/>
</dbReference>
<dbReference type="OMA" id="KARATHH"/>
<feature type="compositionally biased region" description="Basic and acidic residues" evidence="1">
    <location>
        <begin position="677"/>
        <end position="689"/>
    </location>
</feature>
<dbReference type="STRING" id="7238.B4IBV2"/>
<name>B4IBV2_DROSE</name>
<dbReference type="EMBL" id="CH480827">
    <property type="protein sequence ID" value="EDW44860.1"/>
    <property type="molecule type" value="Genomic_DNA"/>
</dbReference>
<feature type="region of interest" description="Disordered" evidence="1">
    <location>
        <begin position="705"/>
        <end position="766"/>
    </location>
</feature>
<proteinExistence type="predicted"/>
<feature type="compositionally biased region" description="Basic and acidic residues" evidence="1">
    <location>
        <begin position="705"/>
        <end position="731"/>
    </location>
</feature>
<feature type="compositionally biased region" description="Basic and acidic residues" evidence="1">
    <location>
        <begin position="746"/>
        <end position="760"/>
    </location>
</feature>
<evidence type="ECO:0000313" key="2">
    <source>
        <dbReference type="EMBL" id="EDW44860.1"/>
    </source>
</evidence>
<feature type="compositionally biased region" description="Basic and acidic residues" evidence="1">
    <location>
        <begin position="362"/>
        <end position="379"/>
    </location>
</feature>
<accession>B4IBV2</accession>
<evidence type="ECO:0000256" key="1">
    <source>
        <dbReference type="SAM" id="MobiDB-lite"/>
    </source>
</evidence>